<feature type="transmembrane region" description="Helical" evidence="6">
    <location>
        <begin position="367"/>
        <end position="389"/>
    </location>
</feature>
<feature type="transmembrane region" description="Helical" evidence="6">
    <location>
        <begin position="401"/>
        <end position="429"/>
    </location>
</feature>
<keyword evidence="4 6" id="KW-1133">Transmembrane helix</keyword>
<dbReference type="InterPro" id="IPR018461">
    <property type="entry name" value="Na/H_Antiport_NhaC-like_C"/>
</dbReference>
<feature type="transmembrane region" description="Helical" evidence="6">
    <location>
        <begin position="12"/>
        <end position="40"/>
    </location>
</feature>
<comment type="subcellular location">
    <subcellularLocation>
        <location evidence="1">Cell membrane</location>
        <topology evidence="1">Multi-pass membrane protein</topology>
    </subcellularLocation>
</comment>
<reference evidence="8 9" key="1">
    <citation type="submission" date="2023-07" db="EMBL/GenBank/DDBJ databases">
        <title>Genomic Encyclopedia of Type Strains, Phase IV (KMG-IV): sequencing the most valuable type-strain genomes for metagenomic binning, comparative biology and taxonomic classification.</title>
        <authorList>
            <person name="Goeker M."/>
        </authorList>
    </citation>
    <scope>NUCLEOTIDE SEQUENCE [LARGE SCALE GENOMIC DNA]</scope>
    <source>
        <strain evidence="8 9">DSM 19154</strain>
    </source>
</reference>
<keyword evidence="5 6" id="KW-0472">Membrane</keyword>
<evidence type="ECO:0000256" key="4">
    <source>
        <dbReference type="ARBA" id="ARBA00022989"/>
    </source>
</evidence>
<dbReference type="EMBL" id="JAUSUA010000002">
    <property type="protein sequence ID" value="MDQ0206613.1"/>
    <property type="molecule type" value="Genomic_DNA"/>
</dbReference>
<feature type="transmembrane region" description="Helical" evidence="6">
    <location>
        <begin position="211"/>
        <end position="237"/>
    </location>
</feature>
<feature type="transmembrane region" description="Helical" evidence="6">
    <location>
        <begin position="494"/>
        <end position="527"/>
    </location>
</feature>
<evidence type="ECO:0000256" key="3">
    <source>
        <dbReference type="ARBA" id="ARBA00022692"/>
    </source>
</evidence>
<organism evidence="8 9">
    <name type="scientific">Alkalicoccobacillus murimartini</name>
    <dbReference type="NCBI Taxonomy" id="171685"/>
    <lineage>
        <taxon>Bacteria</taxon>
        <taxon>Bacillati</taxon>
        <taxon>Bacillota</taxon>
        <taxon>Bacilli</taxon>
        <taxon>Bacillales</taxon>
        <taxon>Bacillaceae</taxon>
        <taxon>Alkalicoccobacillus</taxon>
    </lineage>
</organism>
<feature type="transmembrane region" description="Helical" evidence="6">
    <location>
        <begin position="52"/>
        <end position="77"/>
    </location>
</feature>
<feature type="transmembrane region" description="Helical" evidence="6">
    <location>
        <begin position="441"/>
        <end position="458"/>
    </location>
</feature>
<dbReference type="Proteomes" id="UP001225034">
    <property type="component" value="Unassembled WGS sequence"/>
</dbReference>
<keyword evidence="3 6" id="KW-0812">Transmembrane</keyword>
<feature type="transmembrane region" description="Helical" evidence="6">
    <location>
        <begin position="89"/>
        <end position="107"/>
    </location>
</feature>
<evidence type="ECO:0000259" key="7">
    <source>
        <dbReference type="Pfam" id="PF03553"/>
    </source>
</evidence>
<feature type="transmembrane region" description="Helical" evidence="6">
    <location>
        <begin position="127"/>
        <end position="147"/>
    </location>
</feature>
<name>A0ABT9YFI3_9BACI</name>
<dbReference type="RefSeq" id="WP_306981271.1">
    <property type="nucleotide sequence ID" value="NZ_JAUSUA010000002.1"/>
</dbReference>
<dbReference type="Pfam" id="PF03553">
    <property type="entry name" value="Na_H_antiporter"/>
    <property type="match status" value="1"/>
</dbReference>
<protein>
    <submittedName>
        <fullName evidence="8">Tetracycline resistance efflux pump</fullName>
    </submittedName>
</protein>
<comment type="caution">
    <text evidence="8">The sequence shown here is derived from an EMBL/GenBank/DDBJ whole genome shotgun (WGS) entry which is preliminary data.</text>
</comment>
<accession>A0ABT9YFI3</accession>
<gene>
    <name evidence="8" type="ORF">J2S05_001412</name>
</gene>
<evidence type="ECO:0000256" key="1">
    <source>
        <dbReference type="ARBA" id="ARBA00004651"/>
    </source>
</evidence>
<feature type="transmembrane region" description="Helical" evidence="6">
    <location>
        <begin position="168"/>
        <end position="199"/>
    </location>
</feature>
<feature type="transmembrane region" description="Helical" evidence="6">
    <location>
        <begin position="327"/>
        <end position="346"/>
    </location>
</feature>
<dbReference type="PANTHER" id="PTHR43478:SF1">
    <property type="entry name" value="NA+_H+ ANTIPORTER NHAC-LIKE C-TERMINAL DOMAIN-CONTAINING PROTEIN"/>
    <property type="match status" value="1"/>
</dbReference>
<evidence type="ECO:0000256" key="5">
    <source>
        <dbReference type="ARBA" id="ARBA00023136"/>
    </source>
</evidence>
<feature type="domain" description="Na+/H+ antiporter NhaC-like C-terminal" evidence="7">
    <location>
        <begin position="179"/>
        <end position="503"/>
    </location>
</feature>
<evidence type="ECO:0000313" key="8">
    <source>
        <dbReference type="EMBL" id="MDQ0206613.1"/>
    </source>
</evidence>
<keyword evidence="2" id="KW-1003">Cell membrane</keyword>
<evidence type="ECO:0000256" key="6">
    <source>
        <dbReference type="SAM" id="Phobius"/>
    </source>
</evidence>
<dbReference type="PANTHER" id="PTHR43478">
    <property type="entry name" value="NA+/H+ ANTIPORTER-RELATED"/>
    <property type="match status" value="1"/>
</dbReference>
<evidence type="ECO:0000256" key="2">
    <source>
        <dbReference type="ARBA" id="ARBA00022475"/>
    </source>
</evidence>
<proteinExistence type="predicted"/>
<evidence type="ECO:0000313" key="9">
    <source>
        <dbReference type="Proteomes" id="UP001225034"/>
    </source>
</evidence>
<feature type="transmembrane region" description="Helical" evidence="6">
    <location>
        <begin position="283"/>
        <end position="307"/>
    </location>
</feature>
<keyword evidence="9" id="KW-1185">Reference proteome</keyword>
<sequence length="533" mass="56659">MVESIYSIIPPLLALILVILTRRVLLSLGVSILLGALMLYDFSVTKAAVELLHVFSSLFLSYEVAEPVTVSGIWAGIVDSGFAINDWEFFILLFLIFLGMVASFISFSGGGTAFGEWAVKRIKTRTGAQLLPIFLGFIIFIDDYFNSLTVGNVSRPVTDRHRISRAKLAYYVDSTAAPICVIVPLSSWGAYIITIIAGILDKNSVTEYGAFQAFLMMIPMNLYAMTALAMVFIVALYKFDFGLMKKHEDLAIREGVLYDLAKGEPEGSAETGAGEQQGKIINLILPILTLVVVTVGSLVLTGMAGAQDEGEAVTALSILEFADISRSLLYGAIIGLLSALICTLLTKPTAKDVWTVAKAGAKSMLPAVLILLLAWTISSIIDSLGTGAYLASLVEDGIPPFLLPVMLFIIAGISAVSTGTSWGTFAILLPIAGDMGANVDSSLLLPMLAAVLAGSIFGDHVSPISDTTILSAAGSGSHHIDHVLTQLPYAILAAIAAAIGFVLLPLLGTIAAFFISIVVLFILAWVIKRTQQS</sequence>